<dbReference type="Proteomes" id="UP000230159">
    <property type="component" value="Unassembled WGS sequence"/>
</dbReference>
<protein>
    <recommendedName>
        <fullName evidence="2">Cohesin domain-containing protein</fullName>
    </recommendedName>
</protein>
<keyword evidence="1" id="KW-0812">Transmembrane</keyword>
<feature type="transmembrane region" description="Helical" evidence="1">
    <location>
        <begin position="16"/>
        <end position="36"/>
    </location>
</feature>
<evidence type="ECO:0000259" key="2">
    <source>
        <dbReference type="Pfam" id="PF00963"/>
    </source>
</evidence>
<reference evidence="3 4" key="1">
    <citation type="submission" date="2017-09" db="EMBL/GenBank/DDBJ databases">
        <title>Depth-based differentiation of microbial function through sediment-hosted aquifers and enrichment of novel symbionts in the deep terrestrial subsurface.</title>
        <authorList>
            <person name="Probst A.J."/>
            <person name="Ladd B."/>
            <person name="Jarett J.K."/>
            <person name="Geller-Mcgrath D.E."/>
            <person name="Sieber C.M."/>
            <person name="Emerson J.B."/>
            <person name="Anantharaman K."/>
            <person name="Thomas B.C."/>
            <person name="Malmstrom R."/>
            <person name="Stieglmeier M."/>
            <person name="Klingl A."/>
            <person name="Woyke T."/>
            <person name="Ryan C.M."/>
            <person name="Banfield J.F."/>
        </authorList>
    </citation>
    <scope>NUCLEOTIDE SEQUENCE [LARGE SCALE GENOMIC DNA]</scope>
    <source>
        <strain evidence="3">CG22_combo_CG10-13_8_21_14_all_39_9</strain>
    </source>
</reference>
<feature type="domain" description="Cohesin" evidence="2">
    <location>
        <begin position="70"/>
        <end position="201"/>
    </location>
</feature>
<accession>A0A2H0D1P2</accession>
<dbReference type="InterPro" id="IPR002102">
    <property type="entry name" value="Cohesin_dom"/>
</dbReference>
<sequence length="205" mass="22561">MYNNNQQNIFWSNYKWLIIIGVLFLAAVIIMSLFLISQPSQPTANIGPVIEEKKTAPNGLQAKLYLEADKLEFSQGEEFTVKILLDTNSYDITAASGFLAYDRDKLAVIKIDSQNSVLTMAAEEKNENGVVSVVRGQPGDRDWADSDDGYNGSGGLLAGVVFKALAAGETEINFVEDESRLVLDDGYGTSMEMSYKNTKIIINDK</sequence>
<comment type="caution">
    <text evidence="3">The sequence shown here is derived from an EMBL/GenBank/DDBJ whole genome shotgun (WGS) entry which is preliminary data.</text>
</comment>
<dbReference type="GO" id="GO:0030246">
    <property type="term" value="F:carbohydrate binding"/>
    <property type="evidence" value="ECO:0007669"/>
    <property type="project" value="InterPro"/>
</dbReference>
<keyword evidence="1" id="KW-1133">Transmembrane helix</keyword>
<gene>
    <name evidence="3" type="ORF">COW86_00960</name>
</gene>
<proteinExistence type="predicted"/>
<dbReference type="GO" id="GO:0000272">
    <property type="term" value="P:polysaccharide catabolic process"/>
    <property type="evidence" value="ECO:0007669"/>
    <property type="project" value="InterPro"/>
</dbReference>
<dbReference type="EMBL" id="PCTN01000043">
    <property type="protein sequence ID" value="PIP75931.1"/>
    <property type="molecule type" value="Genomic_DNA"/>
</dbReference>
<dbReference type="CDD" id="cd08547">
    <property type="entry name" value="Type_II_cohesin"/>
    <property type="match status" value="1"/>
</dbReference>
<name>A0A2H0D1P2_9BACT</name>
<dbReference type="Gene3D" id="2.60.40.680">
    <property type="match status" value="1"/>
</dbReference>
<organism evidence="3 4">
    <name type="scientific">Candidatus Kuenenbacteria bacterium CG22_combo_CG10-13_8_21_14_all_39_9</name>
    <dbReference type="NCBI Taxonomy" id="1974621"/>
    <lineage>
        <taxon>Bacteria</taxon>
        <taxon>Candidatus Kueneniibacteriota</taxon>
    </lineage>
</organism>
<dbReference type="AlphaFoldDB" id="A0A2H0D1P2"/>
<evidence type="ECO:0000256" key="1">
    <source>
        <dbReference type="SAM" id="Phobius"/>
    </source>
</evidence>
<keyword evidence="1" id="KW-0472">Membrane</keyword>
<dbReference type="SUPFAM" id="SSF49384">
    <property type="entry name" value="Carbohydrate-binding domain"/>
    <property type="match status" value="1"/>
</dbReference>
<dbReference type="Pfam" id="PF00963">
    <property type="entry name" value="Cohesin"/>
    <property type="match status" value="1"/>
</dbReference>
<evidence type="ECO:0000313" key="4">
    <source>
        <dbReference type="Proteomes" id="UP000230159"/>
    </source>
</evidence>
<evidence type="ECO:0000313" key="3">
    <source>
        <dbReference type="EMBL" id="PIP75931.1"/>
    </source>
</evidence>
<dbReference type="InterPro" id="IPR008965">
    <property type="entry name" value="CBM2/CBM3_carb-bd_dom_sf"/>
</dbReference>